<dbReference type="PANTHER" id="PTHR30537">
    <property type="entry name" value="HTH-TYPE TRANSCRIPTIONAL REGULATOR"/>
    <property type="match status" value="1"/>
</dbReference>
<dbReference type="EMBL" id="JAAVXB010000003">
    <property type="protein sequence ID" value="NKF21923.1"/>
    <property type="molecule type" value="Genomic_DNA"/>
</dbReference>
<keyword evidence="3" id="KW-0238">DNA-binding</keyword>
<dbReference type="Pfam" id="PF03466">
    <property type="entry name" value="LysR_substrate"/>
    <property type="match status" value="1"/>
</dbReference>
<proteinExistence type="inferred from homology"/>
<accession>A0A970B5P2</accession>
<dbReference type="FunFam" id="3.40.190.290:FF:000001">
    <property type="entry name" value="Transcriptional regulator, LysR family"/>
    <property type="match status" value="1"/>
</dbReference>
<dbReference type="GO" id="GO:0003700">
    <property type="term" value="F:DNA-binding transcription factor activity"/>
    <property type="evidence" value="ECO:0007669"/>
    <property type="project" value="InterPro"/>
</dbReference>
<evidence type="ECO:0000313" key="6">
    <source>
        <dbReference type="EMBL" id="NKF21923.1"/>
    </source>
</evidence>
<evidence type="ECO:0000256" key="2">
    <source>
        <dbReference type="ARBA" id="ARBA00023015"/>
    </source>
</evidence>
<evidence type="ECO:0000256" key="4">
    <source>
        <dbReference type="ARBA" id="ARBA00023163"/>
    </source>
</evidence>
<keyword evidence="2" id="KW-0805">Transcription regulation</keyword>
<evidence type="ECO:0000256" key="1">
    <source>
        <dbReference type="ARBA" id="ARBA00009437"/>
    </source>
</evidence>
<dbReference type="InterPro" id="IPR000847">
    <property type="entry name" value="LysR_HTH_N"/>
</dbReference>
<dbReference type="InterPro" id="IPR036388">
    <property type="entry name" value="WH-like_DNA-bd_sf"/>
</dbReference>
<dbReference type="GO" id="GO:0043565">
    <property type="term" value="F:sequence-specific DNA binding"/>
    <property type="evidence" value="ECO:0007669"/>
    <property type="project" value="TreeGrafter"/>
</dbReference>
<keyword evidence="7" id="KW-1185">Reference proteome</keyword>
<feature type="domain" description="HTH lysR-type" evidence="5">
    <location>
        <begin position="8"/>
        <end position="65"/>
    </location>
</feature>
<comment type="similarity">
    <text evidence="1">Belongs to the LysR transcriptional regulatory family.</text>
</comment>
<dbReference type="Gene3D" id="1.10.10.10">
    <property type="entry name" value="Winged helix-like DNA-binding domain superfamily/Winged helix DNA-binding domain"/>
    <property type="match status" value="1"/>
</dbReference>
<comment type="caution">
    <text evidence="6">The sequence shown here is derived from an EMBL/GenBank/DDBJ whole genome shotgun (WGS) entry which is preliminary data.</text>
</comment>
<dbReference type="InterPro" id="IPR036390">
    <property type="entry name" value="WH_DNA-bd_sf"/>
</dbReference>
<evidence type="ECO:0000259" key="5">
    <source>
        <dbReference type="PROSITE" id="PS50931"/>
    </source>
</evidence>
<protein>
    <submittedName>
        <fullName evidence="6">LysR family transcriptional regulator</fullName>
    </submittedName>
</protein>
<dbReference type="GO" id="GO:0006351">
    <property type="term" value="P:DNA-templated transcription"/>
    <property type="evidence" value="ECO:0007669"/>
    <property type="project" value="TreeGrafter"/>
</dbReference>
<reference evidence="6" key="1">
    <citation type="submission" date="2020-03" db="EMBL/GenBank/DDBJ databases">
        <title>Solimonas marina sp. nov., isolated from deep seawater of the Pacific Ocean.</title>
        <authorList>
            <person name="Liu X."/>
            <person name="Lai Q."/>
            <person name="Sun F."/>
            <person name="Gai Y."/>
            <person name="Li G."/>
            <person name="Shao Z."/>
        </authorList>
    </citation>
    <scope>NUCLEOTIDE SEQUENCE</scope>
    <source>
        <strain evidence="6">C16B3</strain>
    </source>
</reference>
<dbReference type="Proteomes" id="UP000653472">
    <property type="component" value="Unassembled WGS sequence"/>
</dbReference>
<dbReference type="SUPFAM" id="SSF53850">
    <property type="entry name" value="Periplasmic binding protein-like II"/>
    <property type="match status" value="1"/>
</dbReference>
<dbReference type="RefSeq" id="WP_168147191.1">
    <property type="nucleotide sequence ID" value="NZ_JAAVXB010000003.1"/>
</dbReference>
<name>A0A970B5P2_9GAMM</name>
<dbReference type="Gene3D" id="3.40.190.290">
    <property type="match status" value="1"/>
</dbReference>
<sequence>MDRVNALHDLDALRVFERVASLGSLTAAAEDMGLSLAVVSKRLARLESGLGLRLLQRSTRRLSITEEGRLLREHTLRVLADLEQAEAALARQQGHIAGTLRLTAPNSFGRRYVVPLLAGFTALHPHLQLQLQLSDDVLDLVADNFDLAIRYGMPPDSSYVAVPLAPNHRVLCASPDYIARRGAPTRLAELAAHDCIVLGPSPAAEWRFGSGQKQRSVRVRGRYCANDGEATHAMALAGMGIALKSIWDVYDDLQAGRLRQILPRHAELAVPLNAVYWSGRHVAPRVGAFIAYVRDKLVIPTRVG</sequence>
<keyword evidence="4" id="KW-0804">Transcription</keyword>
<dbReference type="PANTHER" id="PTHR30537:SF5">
    <property type="entry name" value="HTH-TYPE TRANSCRIPTIONAL ACTIVATOR TTDR-RELATED"/>
    <property type="match status" value="1"/>
</dbReference>
<dbReference type="InterPro" id="IPR005119">
    <property type="entry name" value="LysR_subst-bd"/>
</dbReference>
<dbReference type="FunFam" id="1.10.10.10:FF:000001">
    <property type="entry name" value="LysR family transcriptional regulator"/>
    <property type="match status" value="1"/>
</dbReference>
<dbReference type="SUPFAM" id="SSF46785">
    <property type="entry name" value="Winged helix' DNA-binding domain"/>
    <property type="match status" value="1"/>
</dbReference>
<evidence type="ECO:0000313" key="7">
    <source>
        <dbReference type="Proteomes" id="UP000653472"/>
    </source>
</evidence>
<dbReference type="Pfam" id="PF00126">
    <property type="entry name" value="HTH_1"/>
    <property type="match status" value="1"/>
</dbReference>
<evidence type="ECO:0000256" key="3">
    <source>
        <dbReference type="ARBA" id="ARBA00023125"/>
    </source>
</evidence>
<dbReference type="AlphaFoldDB" id="A0A970B5P2"/>
<dbReference type="PROSITE" id="PS50931">
    <property type="entry name" value="HTH_LYSR"/>
    <property type="match status" value="1"/>
</dbReference>
<gene>
    <name evidence="6" type="ORF">G7Y82_06305</name>
</gene>
<dbReference type="CDD" id="cd08422">
    <property type="entry name" value="PBP2_CrgA_like"/>
    <property type="match status" value="1"/>
</dbReference>
<organism evidence="6 7">
    <name type="scientific">Solimonas marina</name>
    <dbReference type="NCBI Taxonomy" id="2714601"/>
    <lineage>
        <taxon>Bacteria</taxon>
        <taxon>Pseudomonadati</taxon>
        <taxon>Pseudomonadota</taxon>
        <taxon>Gammaproteobacteria</taxon>
        <taxon>Nevskiales</taxon>
        <taxon>Nevskiaceae</taxon>
        <taxon>Solimonas</taxon>
    </lineage>
</organism>
<dbReference type="InterPro" id="IPR058163">
    <property type="entry name" value="LysR-type_TF_proteobact-type"/>
</dbReference>